<name>A0A1Y5RWB2_9RHOB</name>
<comment type="function">
    <text evidence="8">Probably part of an ABC transporter complex. Probably responsible for the translocation of the substrate across the membrane.</text>
</comment>
<keyword evidence="4" id="KW-1003">Cell membrane</keyword>
<reference evidence="11 12" key="1">
    <citation type="submission" date="2017-03" db="EMBL/GenBank/DDBJ databases">
        <authorList>
            <person name="Afonso C.L."/>
            <person name="Miller P.J."/>
            <person name="Scott M.A."/>
            <person name="Spackman E."/>
            <person name="Goraichik I."/>
            <person name="Dimitrov K.M."/>
            <person name="Suarez D.L."/>
            <person name="Swayne D.E."/>
        </authorList>
    </citation>
    <scope>NUCLEOTIDE SEQUENCE [LARGE SCALE GENOMIC DNA]</scope>
    <source>
        <strain evidence="11 12">CECT 8397</strain>
    </source>
</reference>
<dbReference type="Pfam" id="PF00528">
    <property type="entry name" value="BPD_transp_1"/>
    <property type="match status" value="1"/>
</dbReference>
<feature type="transmembrane region" description="Helical" evidence="9">
    <location>
        <begin position="314"/>
        <end position="341"/>
    </location>
</feature>
<proteinExistence type="inferred from homology"/>
<comment type="similarity">
    <text evidence="2 9">Belongs to the binding-protein-dependent transport system permease family.</text>
</comment>
<dbReference type="InterPro" id="IPR000515">
    <property type="entry name" value="MetI-like"/>
</dbReference>
<feature type="transmembrane region" description="Helical" evidence="9">
    <location>
        <begin position="124"/>
        <end position="142"/>
    </location>
</feature>
<evidence type="ECO:0000256" key="5">
    <source>
        <dbReference type="ARBA" id="ARBA00022692"/>
    </source>
</evidence>
<keyword evidence="12" id="KW-1185">Reference proteome</keyword>
<evidence type="ECO:0000256" key="8">
    <source>
        <dbReference type="ARBA" id="ARBA00056719"/>
    </source>
</evidence>
<dbReference type="SUPFAM" id="SSF161098">
    <property type="entry name" value="MetI-like"/>
    <property type="match status" value="1"/>
</dbReference>
<feature type="domain" description="ABC transmembrane type-1" evidence="10">
    <location>
        <begin position="320"/>
        <end position="500"/>
    </location>
</feature>
<feature type="transmembrane region" description="Helical" evidence="9">
    <location>
        <begin position="387"/>
        <end position="405"/>
    </location>
</feature>
<dbReference type="PANTHER" id="PTHR30151:SF25">
    <property type="entry name" value="TAURINE TRANSPORT SYSTEM PERMEASE PROTEIN TAUC"/>
    <property type="match status" value="1"/>
</dbReference>
<keyword evidence="6 9" id="KW-1133">Transmembrane helix</keyword>
<evidence type="ECO:0000313" key="11">
    <source>
        <dbReference type="EMBL" id="SLN27003.1"/>
    </source>
</evidence>
<accession>A0A1Y5RWB2</accession>
<organism evidence="11 12">
    <name type="scientific">Pseudooctadecabacter jejudonensis</name>
    <dbReference type="NCBI Taxonomy" id="1391910"/>
    <lineage>
        <taxon>Bacteria</taxon>
        <taxon>Pseudomonadati</taxon>
        <taxon>Pseudomonadota</taxon>
        <taxon>Alphaproteobacteria</taxon>
        <taxon>Rhodobacterales</taxon>
        <taxon>Paracoccaceae</taxon>
        <taxon>Pseudooctadecabacter</taxon>
    </lineage>
</organism>
<feature type="transmembrane region" description="Helical" evidence="9">
    <location>
        <begin position="361"/>
        <end position="380"/>
    </location>
</feature>
<dbReference type="Proteomes" id="UP000193623">
    <property type="component" value="Unassembled WGS sequence"/>
</dbReference>
<dbReference type="GO" id="GO:0010438">
    <property type="term" value="P:cellular response to sulfur starvation"/>
    <property type="evidence" value="ECO:0007669"/>
    <property type="project" value="TreeGrafter"/>
</dbReference>
<feature type="transmembrane region" description="Helical" evidence="9">
    <location>
        <begin position="481"/>
        <end position="500"/>
    </location>
</feature>
<dbReference type="PANTHER" id="PTHR30151">
    <property type="entry name" value="ALKANE SULFONATE ABC TRANSPORTER-RELATED, MEMBRANE SUBUNIT"/>
    <property type="match status" value="1"/>
</dbReference>
<gene>
    <name evidence="11" type="primary">ssuC_3</name>
    <name evidence="11" type="ORF">PSJ8397_01109</name>
</gene>
<dbReference type="AlphaFoldDB" id="A0A1Y5RWB2"/>
<evidence type="ECO:0000256" key="7">
    <source>
        <dbReference type="ARBA" id="ARBA00023136"/>
    </source>
</evidence>
<dbReference type="FunFam" id="1.10.3720.10:FF:000003">
    <property type="entry name" value="Aliphatic sulfonate ABC transporter permease"/>
    <property type="match status" value="1"/>
</dbReference>
<keyword evidence="5 9" id="KW-0812">Transmembrane</keyword>
<evidence type="ECO:0000259" key="10">
    <source>
        <dbReference type="PROSITE" id="PS50928"/>
    </source>
</evidence>
<keyword evidence="7 9" id="KW-0472">Membrane</keyword>
<evidence type="ECO:0000256" key="1">
    <source>
        <dbReference type="ARBA" id="ARBA00004651"/>
    </source>
</evidence>
<sequence length="514" mass="55952">MVDTVNLMCTFERLGTTQTELRASPVPEGQILGESYVPPEGCDVATGWEVFAGQMGLLGSELWTETQNVLIGALSAIPSIAIYVAIILAFMFAWRALKSFLTPTRDYTSLKTVTFGDESAVRSMLSASIISVVLIFVIWGSFTGSSLIPRFLHLPGPFLGEASFTYTMEDGAGNRDDAEVFVRVIEAGAEETDYEVDPGDGIAANDATEIVEYRSAIVAWDRNDAASRRDDGARIVAINGQEFEFDASLEDEDGNLLQTPPTFDLDFGRVAITDRGTINIVPNQGVQMQPLYLPAPEVVWQSFIDIAKYGYQNVYLTVHLGFSLFRVVVGFLLGAIVGIPLGYAMGLSNWFRGWFDPIVEFMRPVPPLALIPLVIIWFGIGEVGKIFLLFLAALWIMAIAARSGVSGVRITKVHAAYSLGASKWQILRHVIIPNSLPEIFTGARVAMGVCWGTVVAAELVAAEEGIGKMITTASKFQSTDIILLGVIIIGIVGFGIDMLMRMAERKLVPWKGKG</sequence>
<evidence type="ECO:0000256" key="2">
    <source>
        <dbReference type="ARBA" id="ARBA00009306"/>
    </source>
</evidence>
<dbReference type="PROSITE" id="PS50928">
    <property type="entry name" value="ABC_TM1"/>
    <property type="match status" value="1"/>
</dbReference>
<dbReference type="OrthoDB" id="9799271at2"/>
<comment type="subcellular location">
    <subcellularLocation>
        <location evidence="1 9">Cell membrane</location>
        <topology evidence="1 9">Multi-pass membrane protein</topology>
    </subcellularLocation>
</comment>
<feature type="transmembrane region" description="Helical" evidence="9">
    <location>
        <begin position="69"/>
        <end position="94"/>
    </location>
</feature>
<dbReference type="EMBL" id="FWFT01000002">
    <property type="protein sequence ID" value="SLN27003.1"/>
    <property type="molecule type" value="Genomic_DNA"/>
</dbReference>
<keyword evidence="3 9" id="KW-0813">Transport</keyword>
<evidence type="ECO:0000313" key="12">
    <source>
        <dbReference type="Proteomes" id="UP000193623"/>
    </source>
</evidence>
<dbReference type="GO" id="GO:0005886">
    <property type="term" value="C:plasma membrane"/>
    <property type="evidence" value="ECO:0007669"/>
    <property type="project" value="UniProtKB-SubCell"/>
</dbReference>
<dbReference type="InterPro" id="IPR035906">
    <property type="entry name" value="MetI-like_sf"/>
</dbReference>
<dbReference type="RefSeq" id="WP_085863586.1">
    <property type="nucleotide sequence ID" value="NZ_FWFT01000002.1"/>
</dbReference>
<evidence type="ECO:0000256" key="3">
    <source>
        <dbReference type="ARBA" id="ARBA00022448"/>
    </source>
</evidence>
<evidence type="ECO:0000256" key="4">
    <source>
        <dbReference type="ARBA" id="ARBA00022475"/>
    </source>
</evidence>
<evidence type="ECO:0000256" key="6">
    <source>
        <dbReference type="ARBA" id="ARBA00022989"/>
    </source>
</evidence>
<protein>
    <submittedName>
        <fullName evidence="11">Putative aliphatic sulfonates transport permease protein SsuC</fullName>
    </submittedName>
</protein>
<dbReference type="CDD" id="cd06261">
    <property type="entry name" value="TM_PBP2"/>
    <property type="match status" value="1"/>
</dbReference>
<dbReference type="Gene3D" id="1.10.3720.10">
    <property type="entry name" value="MetI-like"/>
    <property type="match status" value="1"/>
</dbReference>
<evidence type="ECO:0000256" key="9">
    <source>
        <dbReference type="RuleBase" id="RU363032"/>
    </source>
</evidence>
<dbReference type="GO" id="GO:0042918">
    <property type="term" value="P:alkanesulfonate transmembrane transport"/>
    <property type="evidence" value="ECO:0007669"/>
    <property type="project" value="UniProtKB-ARBA"/>
</dbReference>